<organism evidence="2 3">
    <name type="scientific">Gossypium aridum</name>
    <name type="common">American cotton</name>
    <name type="synonym">Erioxylum aridum</name>
    <dbReference type="NCBI Taxonomy" id="34290"/>
    <lineage>
        <taxon>Eukaryota</taxon>
        <taxon>Viridiplantae</taxon>
        <taxon>Streptophyta</taxon>
        <taxon>Embryophyta</taxon>
        <taxon>Tracheophyta</taxon>
        <taxon>Spermatophyta</taxon>
        <taxon>Magnoliopsida</taxon>
        <taxon>eudicotyledons</taxon>
        <taxon>Gunneridae</taxon>
        <taxon>Pentapetalae</taxon>
        <taxon>rosids</taxon>
        <taxon>malvids</taxon>
        <taxon>Malvales</taxon>
        <taxon>Malvaceae</taxon>
        <taxon>Malvoideae</taxon>
        <taxon>Gossypium</taxon>
    </lineage>
</organism>
<accession>A0A7J8WX83</accession>
<evidence type="ECO:0000313" key="2">
    <source>
        <dbReference type="EMBL" id="MBA0679254.1"/>
    </source>
</evidence>
<dbReference type="EMBL" id="JABFAA010000004">
    <property type="protein sequence ID" value="MBA0679254.1"/>
    <property type="molecule type" value="Genomic_DNA"/>
</dbReference>
<evidence type="ECO:0000256" key="1">
    <source>
        <dbReference type="SAM" id="MobiDB-lite"/>
    </source>
</evidence>
<reference evidence="2 3" key="1">
    <citation type="journal article" date="2019" name="Genome Biol. Evol.">
        <title>Insights into the evolution of the New World diploid cottons (Gossypium, subgenus Houzingenia) based on genome sequencing.</title>
        <authorList>
            <person name="Grover C.E."/>
            <person name="Arick M.A. 2nd"/>
            <person name="Thrash A."/>
            <person name="Conover J.L."/>
            <person name="Sanders W.S."/>
            <person name="Peterson D.G."/>
            <person name="Frelichowski J.E."/>
            <person name="Scheffler J.A."/>
            <person name="Scheffler B.E."/>
            <person name="Wendel J.F."/>
        </authorList>
    </citation>
    <scope>NUCLEOTIDE SEQUENCE [LARGE SCALE GENOMIC DNA]</scope>
    <source>
        <strain evidence="2">185</strain>
        <tissue evidence="2">Leaf</tissue>
    </source>
</reference>
<protein>
    <submittedName>
        <fullName evidence="2">Uncharacterized protein</fullName>
    </submittedName>
</protein>
<feature type="compositionally biased region" description="Polar residues" evidence="1">
    <location>
        <begin position="38"/>
        <end position="51"/>
    </location>
</feature>
<dbReference type="Proteomes" id="UP000593577">
    <property type="component" value="Unassembled WGS sequence"/>
</dbReference>
<evidence type="ECO:0000313" key="3">
    <source>
        <dbReference type="Proteomes" id="UP000593577"/>
    </source>
</evidence>
<comment type="caution">
    <text evidence="2">The sequence shown here is derived from an EMBL/GenBank/DDBJ whole genome shotgun (WGS) entry which is preliminary data.</text>
</comment>
<gene>
    <name evidence="2" type="ORF">Goari_011036</name>
</gene>
<sequence length="57" mass="5926">MFIETSAKAGFNIKIAAALPGMETLSSTKQEDMVDVNLKSTNANSSQSQQEAGGCAC</sequence>
<proteinExistence type="predicted"/>
<dbReference type="AlphaFoldDB" id="A0A7J8WX83"/>
<feature type="region of interest" description="Disordered" evidence="1">
    <location>
        <begin position="37"/>
        <end position="57"/>
    </location>
</feature>
<keyword evidence="3" id="KW-1185">Reference proteome</keyword>
<name>A0A7J8WX83_GOSAI</name>